<protein>
    <submittedName>
        <fullName evidence="1">Uncharacterized protein</fullName>
    </submittedName>
</protein>
<dbReference type="AlphaFoldDB" id="A0A7D7L1B5"/>
<keyword evidence="1" id="KW-0614">Plasmid</keyword>
<proteinExistence type="predicted"/>
<dbReference type="RefSeq" id="WP_035148437.1">
    <property type="nucleotide sequence ID" value="NZ_CP059438.1"/>
</dbReference>
<geneLocation type="plasmid" evidence="3">
    <name>pCFV_08A948_P1</name>
</geneLocation>
<gene>
    <name evidence="3" type="ORF">GZ986_010145</name>
    <name evidence="2" type="ORF">GZ987_010195</name>
    <name evidence="1" type="ORF">GZ988_010875</name>
</gene>
<dbReference type="EMBL" id="CP059438">
    <property type="protein sequence ID" value="QMS61995.1"/>
    <property type="molecule type" value="Genomic_DNA"/>
</dbReference>
<geneLocation type="plasmid" evidence="2">
    <name>pCFV_08A1102_P1</name>
</geneLocation>
<accession>A0A7D7L1B5</accession>
<evidence type="ECO:0000313" key="1">
    <source>
        <dbReference type="EMBL" id="QMS61995.1"/>
    </source>
</evidence>
<sequence length="71" mass="8289">MQVLINIENANKNIINALIAVLKTQPELKFEIKETKKSWSDECKELIEDYKANKIKSYKDPKKMHQDILNG</sequence>
<dbReference type="EMBL" id="CP059440">
    <property type="protein sequence ID" value="QMS63998.1"/>
    <property type="molecule type" value="Genomic_DNA"/>
</dbReference>
<organism evidence="1">
    <name type="scientific">Campylobacter fetus</name>
    <dbReference type="NCBI Taxonomy" id="196"/>
    <lineage>
        <taxon>Bacteria</taxon>
        <taxon>Pseudomonadati</taxon>
        <taxon>Campylobacterota</taxon>
        <taxon>Epsilonproteobacteria</taxon>
        <taxon>Campylobacterales</taxon>
        <taxon>Campylobacteraceae</taxon>
        <taxon>Campylobacter</taxon>
    </lineage>
</organism>
<reference evidence="1" key="1">
    <citation type="journal article" date="2021" name="PeerJ">
        <title>A comparison of fourteen fully characterized mammalian-associated Campylobacter fetus isolates suggests that loss of defense mechanisms contribute to high genomic plasticity and subspecies evolution.</title>
        <authorList>
            <person name="Nadin-Davis S.A."/>
            <person name="Chmara J."/>
            <person name="Carrillo C.D."/>
            <person name="Amoako K."/>
            <person name="Goji N."/>
            <person name="Duceppe M.O."/>
            <person name="Devenish J."/>
        </authorList>
    </citation>
    <scope>NUCLEOTIDE SEQUENCE</scope>
    <source>
        <plasmid evidence="2">pCFV_08A1102_P1</plasmid>
        <plasmid evidence="3">pCFV_08A948_P1</plasmid>
        <plasmid evidence="1">pCFVi_ADRI545_P1</plasmid>
    </source>
</reference>
<name>A0A7D7L1B5_CAMFE</name>
<evidence type="ECO:0000313" key="2">
    <source>
        <dbReference type="EMBL" id="QMS63998.1"/>
    </source>
</evidence>
<evidence type="ECO:0000313" key="3">
    <source>
        <dbReference type="EMBL" id="QMS65963.1"/>
    </source>
</evidence>
<geneLocation type="plasmid" evidence="1">
    <name>pCFVi_ADRI545_P1</name>
</geneLocation>
<dbReference type="EMBL" id="CP059442">
    <property type="protein sequence ID" value="QMS65963.1"/>
    <property type="molecule type" value="Genomic_DNA"/>
</dbReference>